<dbReference type="PANTHER" id="PTHR45138">
    <property type="entry name" value="REGULATORY COMPONENTS OF SENSORY TRANSDUCTION SYSTEM"/>
    <property type="match status" value="1"/>
</dbReference>
<dbReference type="RefSeq" id="WP_254102403.1">
    <property type="nucleotide sequence ID" value="NZ_JANATA010000032.1"/>
</dbReference>
<keyword evidence="8" id="KW-1185">Reference proteome</keyword>
<dbReference type="PROSITE" id="PS50887">
    <property type="entry name" value="GGDEF"/>
    <property type="match status" value="1"/>
</dbReference>
<dbReference type="InterPro" id="IPR029787">
    <property type="entry name" value="Nucleotide_cyclase"/>
</dbReference>
<feature type="domain" description="GGDEF" evidence="6">
    <location>
        <begin position="389"/>
        <end position="516"/>
    </location>
</feature>
<dbReference type="SMART" id="SM00267">
    <property type="entry name" value="GGDEF"/>
    <property type="match status" value="1"/>
</dbReference>
<dbReference type="InterPro" id="IPR050469">
    <property type="entry name" value="Diguanylate_Cyclase"/>
</dbReference>
<dbReference type="EMBL" id="JANATA010000032">
    <property type="protein sequence ID" value="MCP3429717.1"/>
    <property type="molecule type" value="Genomic_DNA"/>
</dbReference>
<dbReference type="Gene3D" id="3.30.70.270">
    <property type="match status" value="1"/>
</dbReference>
<dbReference type="SUPFAM" id="SSF55073">
    <property type="entry name" value="Nucleotide cyclase"/>
    <property type="match status" value="1"/>
</dbReference>
<keyword evidence="7" id="KW-0548">Nucleotidyltransferase</keyword>
<evidence type="ECO:0000256" key="2">
    <source>
        <dbReference type="ARBA" id="ARBA00012528"/>
    </source>
</evidence>
<keyword evidence="4" id="KW-1133">Transmembrane helix</keyword>
<dbReference type="GO" id="GO:0052621">
    <property type="term" value="F:diguanylate cyclase activity"/>
    <property type="evidence" value="ECO:0007669"/>
    <property type="project" value="UniProtKB-EC"/>
</dbReference>
<dbReference type="CDD" id="cd00130">
    <property type="entry name" value="PAS"/>
    <property type="match status" value="1"/>
</dbReference>
<dbReference type="PROSITE" id="PS50112">
    <property type="entry name" value="PAS"/>
    <property type="match status" value="1"/>
</dbReference>
<dbReference type="InterPro" id="IPR043128">
    <property type="entry name" value="Rev_trsase/Diguanyl_cyclase"/>
</dbReference>
<feature type="domain" description="PAS" evidence="5">
    <location>
        <begin position="222"/>
        <end position="275"/>
    </location>
</feature>
<dbReference type="Gene3D" id="3.30.450.20">
    <property type="entry name" value="PAS domain"/>
    <property type="match status" value="1"/>
</dbReference>
<dbReference type="InterPro" id="IPR000160">
    <property type="entry name" value="GGDEF_dom"/>
</dbReference>
<keyword evidence="7" id="KW-0808">Transferase</keyword>
<reference evidence="7" key="1">
    <citation type="submission" date="2022-07" db="EMBL/GenBank/DDBJ databases">
        <title>Characterization of the Novel Bacterium Alteromonas immobilis LMIT006 and Alteromonas gregis LMIT007.</title>
        <authorList>
            <person name="Lin X."/>
        </authorList>
    </citation>
    <scope>NUCLEOTIDE SEQUENCE</scope>
    <source>
        <strain evidence="7">LMIT007</strain>
    </source>
</reference>
<dbReference type="NCBIfam" id="TIGR00229">
    <property type="entry name" value="sensory_box"/>
    <property type="match status" value="1"/>
</dbReference>
<dbReference type="GO" id="GO:0005886">
    <property type="term" value="C:plasma membrane"/>
    <property type="evidence" value="ECO:0007669"/>
    <property type="project" value="TreeGrafter"/>
</dbReference>
<dbReference type="Proteomes" id="UP001165413">
    <property type="component" value="Unassembled WGS sequence"/>
</dbReference>
<protein>
    <recommendedName>
        <fullName evidence="2">diguanylate cyclase</fullName>
        <ecNumber evidence="2">2.7.7.65</ecNumber>
    </recommendedName>
</protein>
<comment type="cofactor">
    <cofactor evidence="1">
        <name>Mg(2+)</name>
        <dbReference type="ChEBI" id="CHEBI:18420"/>
    </cofactor>
</comment>
<dbReference type="GO" id="GO:0043709">
    <property type="term" value="P:cell adhesion involved in single-species biofilm formation"/>
    <property type="evidence" value="ECO:0007669"/>
    <property type="project" value="TreeGrafter"/>
</dbReference>
<accession>A0AA41X062</accession>
<comment type="caution">
    <text evidence="7">The sequence shown here is derived from an EMBL/GenBank/DDBJ whole genome shotgun (WGS) entry which is preliminary data.</text>
</comment>
<comment type="catalytic activity">
    <reaction evidence="3">
        <text>2 GTP = 3',3'-c-di-GMP + 2 diphosphate</text>
        <dbReference type="Rhea" id="RHEA:24898"/>
        <dbReference type="ChEBI" id="CHEBI:33019"/>
        <dbReference type="ChEBI" id="CHEBI:37565"/>
        <dbReference type="ChEBI" id="CHEBI:58805"/>
        <dbReference type="EC" id="2.7.7.65"/>
    </reaction>
</comment>
<evidence type="ECO:0000313" key="8">
    <source>
        <dbReference type="Proteomes" id="UP001165413"/>
    </source>
</evidence>
<evidence type="ECO:0000256" key="1">
    <source>
        <dbReference type="ARBA" id="ARBA00001946"/>
    </source>
</evidence>
<dbReference type="Pfam" id="PF00990">
    <property type="entry name" value="GGDEF"/>
    <property type="match status" value="1"/>
</dbReference>
<proteinExistence type="predicted"/>
<dbReference type="GO" id="GO:1902201">
    <property type="term" value="P:negative regulation of bacterial-type flagellum-dependent cell motility"/>
    <property type="evidence" value="ECO:0007669"/>
    <property type="project" value="TreeGrafter"/>
</dbReference>
<keyword evidence="4" id="KW-0812">Transmembrane</keyword>
<feature type="transmembrane region" description="Helical" evidence="4">
    <location>
        <begin position="197"/>
        <end position="216"/>
    </location>
</feature>
<evidence type="ECO:0000256" key="4">
    <source>
        <dbReference type="SAM" id="Phobius"/>
    </source>
</evidence>
<dbReference type="InterPro" id="IPR035965">
    <property type="entry name" value="PAS-like_dom_sf"/>
</dbReference>
<dbReference type="InterPro" id="IPR000014">
    <property type="entry name" value="PAS"/>
</dbReference>
<feature type="transmembrane region" description="Helical" evidence="4">
    <location>
        <begin position="14"/>
        <end position="34"/>
    </location>
</feature>
<dbReference type="PANTHER" id="PTHR45138:SF9">
    <property type="entry name" value="DIGUANYLATE CYCLASE DGCM-RELATED"/>
    <property type="match status" value="1"/>
</dbReference>
<evidence type="ECO:0000259" key="6">
    <source>
        <dbReference type="PROSITE" id="PS50887"/>
    </source>
</evidence>
<dbReference type="EC" id="2.7.7.65" evidence="2"/>
<sequence>MDTLNKNNIKQTKVLGQILILVFFMLLVVSALIYGKLHRDLSGLEEQAVTQYSKFTDATTAISNFQSELGYGGFIHHYKNYILYRRLDDLFKADMYYRQSLVSFNLLQTTLQDNPQYLEELGVIGSTLNAYSEKLEIFKNTPAEERFTISDREASIDDRQTVTLLKSLYADIQKSHQDALLTNNDKFIEISTYMKQVVFAFLVLFTFLGICLIYLYRLHRETNLELSALMFGAVESYIMSDTDGNILQFNANAHKLFGYSKNEFATLNIDDLVTPGEQGQHKNMRMGFIVNTILPALKKQRATLQPFYNSHQGSFIGRNKNGDMVPVKIDLTAYESGHGLRLLTVLTDQTYIRKLEFKTQIEPFTNLVNKDTIKQSLATEIERARRSEHALSLIFIDVDGFKQINDTKGHQFGDKVLINISERINQRVRDSDVLGRFGGDEFIIICPECTGLQAAAVAEQIRKNIESFELEGTKITISLGITECQGNDTVKSILERADKALYVAKQGGKNKIKLID</sequence>
<dbReference type="Pfam" id="PF13426">
    <property type="entry name" value="PAS_9"/>
    <property type="match status" value="1"/>
</dbReference>
<evidence type="ECO:0000259" key="5">
    <source>
        <dbReference type="PROSITE" id="PS50112"/>
    </source>
</evidence>
<evidence type="ECO:0000256" key="3">
    <source>
        <dbReference type="ARBA" id="ARBA00034247"/>
    </source>
</evidence>
<dbReference type="NCBIfam" id="TIGR00254">
    <property type="entry name" value="GGDEF"/>
    <property type="match status" value="1"/>
</dbReference>
<dbReference type="FunFam" id="3.30.70.270:FF:000001">
    <property type="entry name" value="Diguanylate cyclase domain protein"/>
    <property type="match status" value="1"/>
</dbReference>
<dbReference type="AlphaFoldDB" id="A0AA41X062"/>
<name>A0AA41X062_9ALTE</name>
<dbReference type="SUPFAM" id="SSF55785">
    <property type="entry name" value="PYP-like sensor domain (PAS domain)"/>
    <property type="match status" value="1"/>
</dbReference>
<dbReference type="CDD" id="cd01949">
    <property type="entry name" value="GGDEF"/>
    <property type="match status" value="1"/>
</dbReference>
<keyword evidence="4" id="KW-0472">Membrane</keyword>
<gene>
    <name evidence="7" type="ORF">NLF92_12290</name>
</gene>
<organism evidence="7 8">
    <name type="scientific">Opacimonas viscosa</name>
    <dbReference type="NCBI Taxonomy" id="2961944"/>
    <lineage>
        <taxon>Bacteria</taxon>
        <taxon>Pseudomonadati</taxon>
        <taxon>Pseudomonadota</taxon>
        <taxon>Gammaproteobacteria</taxon>
        <taxon>Alteromonadales</taxon>
        <taxon>Alteromonadaceae</taxon>
        <taxon>Opacimonas</taxon>
    </lineage>
</organism>
<evidence type="ECO:0000313" key="7">
    <source>
        <dbReference type="EMBL" id="MCP3429717.1"/>
    </source>
</evidence>